<sequence>MMTSSTCCDGIRNVLAMASQQMSPAILMQRRQQGVRP</sequence>
<dbReference type="EMBL" id="CM017620">
    <property type="protein sequence ID" value="TYI00651.1"/>
    <property type="molecule type" value="Genomic_DNA"/>
</dbReference>
<evidence type="ECO:0000313" key="1">
    <source>
        <dbReference type="EMBL" id="TYI00651.1"/>
    </source>
</evidence>
<reference evidence="1 2" key="1">
    <citation type="submission" date="2019-07" db="EMBL/GenBank/DDBJ databases">
        <title>WGS assembly of Gossypium tomentosum.</title>
        <authorList>
            <person name="Chen Z.J."/>
            <person name="Sreedasyam A."/>
            <person name="Ando A."/>
            <person name="Song Q."/>
            <person name="De L."/>
            <person name="Hulse-Kemp A."/>
            <person name="Ding M."/>
            <person name="Ye W."/>
            <person name="Kirkbride R."/>
            <person name="Jenkins J."/>
            <person name="Plott C."/>
            <person name="Lovell J."/>
            <person name="Lin Y.-M."/>
            <person name="Vaughn R."/>
            <person name="Liu B."/>
            <person name="Li W."/>
            <person name="Simpson S."/>
            <person name="Scheffler B."/>
            <person name="Saski C."/>
            <person name="Grover C."/>
            <person name="Hu G."/>
            <person name="Conover J."/>
            <person name="Carlson J."/>
            <person name="Shu S."/>
            <person name="Boston L."/>
            <person name="Williams M."/>
            <person name="Peterson D."/>
            <person name="Mcgee K."/>
            <person name="Jones D."/>
            <person name="Wendel J."/>
            <person name="Stelly D."/>
            <person name="Grimwood J."/>
            <person name="Schmutz J."/>
        </authorList>
    </citation>
    <scope>NUCLEOTIDE SEQUENCE [LARGE SCALE GENOMIC DNA]</scope>
    <source>
        <strain evidence="1">7179.01</strain>
    </source>
</reference>
<organism evidence="1 2">
    <name type="scientific">Gossypium tomentosum</name>
    <name type="common">Hawaiian cotton</name>
    <name type="synonym">Gossypium sandvicense</name>
    <dbReference type="NCBI Taxonomy" id="34277"/>
    <lineage>
        <taxon>Eukaryota</taxon>
        <taxon>Viridiplantae</taxon>
        <taxon>Streptophyta</taxon>
        <taxon>Embryophyta</taxon>
        <taxon>Tracheophyta</taxon>
        <taxon>Spermatophyta</taxon>
        <taxon>Magnoliopsida</taxon>
        <taxon>eudicotyledons</taxon>
        <taxon>Gunneridae</taxon>
        <taxon>Pentapetalae</taxon>
        <taxon>rosids</taxon>
        <taxon>malvids</taxon>
        <taxon>Malvales</taxon>
        <taxon>Malvaceae</taxon>
        <taxon>Malvoideae</taxon>
        <taxon>Gossypium</taxon>
    </lineage>
</organism>
<dbReference type="AlphaFoldDB" id="A0A5D2N9I9"/>
<keyword evidence="2" id="KW-1185">Reference proteome</keyword>
<dbReference type="Proteomes" id="UP000322667">
    <property type="component" value="Chromosome A11"/>
</dbReference>
<accession>A0A5D2N9I9</accession>
<protein>
    <submittedName>
        <fullName evidence="1">Uncharacterized protein</fullName>
    </submittedName>
</protein>
<evidence type="ECO:0000313" key="2">
    <source>
        <dbReference type="Proteomes" id="UP000322667"/>
    </source>
</evidence>
<proteinExistence type="predicted"/>
<name>A0A5D2N9I9_GOSTO</name>
<gene>
    <name evidence="1" type="ORF">ES332_A11G149000v1</name>
</gene>